<sequence length="67" mass="7408">MAVRLAASIPHHVLLPLDEKAATYSRHLADCGALLNRIALIYPGMRGFPPIISLANLEFRIFGHMLI</sequence>
<evidence type="ECO:0000313" key="2">
    <source>
        <dbReference type="Proteomes" id="UP001221898"/>
    </source>
</evidence>
<gene>
    <name evidence="1" type="ORF">AAFF_G00213800</name>
</gene>
<dbReference type="Proteomes" id="UP001221898">
    <property type="component" value="Unassembled WGS sequence"/>
</dbReference>
<proteinExistence type="predicted"/>
<protein>
    <submittedName>
        <fullName evidence="1">Uncharacterized protein</fullName>
    </submittedName>
</protein>
<dbReference type="AlphaFoldDB" id="A0AAD7RHB8"/>
<organism evidence="1 2">
    <name type="scientific">Aldrovandia affinis</name>
    <dbReference type="NCBI Taxonomy" id="143900"/>
    <lineage>
        <taxon>Eukaryota</taxon>
        <taxon>Metazoa</taxon>
        <taxon>Chordata</taxon>
        <taxon>Craniata</taxon>
        <taxon>Vertebrata</taxon>
        <taxon>Euteleostomi</taxon>
        <taxon>Actinopterygii</taxon>
        <taxon>Neopterygii</taxon>
        <taxon>Teleostei</taxon>
        <taxon>Notacanthiformes</taxon>
        <taxon>Halosauridae</taxon>
        <taxon>Aldrovandia</taxon>
    </lineage>
</organism>
<reference evidence="1" key="1">
    <citation type="journal article" date="2023" name="Science">
        <title>Genome structures resolve the early diversification of teleost fishes.</title>
        <authorList>
            <person name="Parey E."/>
            <person name="Louis A."/>
            <person name="Montfort J."/>
            <person name="Bouchez O."/>
            <person name="Roques C."/>
            <person name="Iampietro C."/>
            <person name="Lluch J."/>
            <person name="Castinel A."/>
            <person name="Donnadieu C."/>
            <person name="Desvignes T."/>
            <person name="Floi Bucao C."/>
            <person name="Jouanno E."/>
            <person name="Wen M."/>
            <person name="Mejri S."/>
            <person name="Dirks R."/>
            <person name="Jansen H."/>
            <person name="Henkel C."/>
            <person name="Chen W.J."/>
            <person name="Zahm M."/>
            <person name="Cabau C."/>
            <person name="Klopp C."/>
            <person name="Thompson A.W."/>
            <person name="Robinson-Rechavi M."/>
            <person name="Braasch I."/>
            <person name="Lecointre G."/>
            <person name="Bobe J."/>
            <person name="Postlethwait J.H."/>
            <person name="Berthelot C."/>
            <person name="Roest Crollius H."/>
            <person name="Guiguen Y."/>
        </authorList>
    </citation>
    <scope>NUCLEOTIDE SEQUENCE</scope>
    <source>
        <strain evidence="1">NC1722</strain>
    </source>
</reference>
<name>A0AAD7RHB8_9TELE</name>
<accession>A0AAD7RHB8</accession>
<keyword evidence="2" id="KW-1185">Reference proteome</keyword>
<comment type="caution">
    <text evidence="1">The sequence shown here is derived from an EMBL/GenBank/DDBJ whole genome shotgun (WGS) entry which is preliminary data.</text>
</comment>
<evidence type="ECO:0000313" key="1">
    <source>
        <dbReference type="EMBL" id="KAJ8383917.1"/>
    </source>
</evidence>
<dbReference type="EMBL" id="JAINUG010000283">
    <property type="protein sequence ID" value="KAJ8383917.1"/>
    <property type="molecule type" value="Genomic_DNA"/>
</dbReference>